<keyword evidence="2 5" id="KW-0349">Heme</keyword>
<dbReference type="GO" id="GO:0046872">
    <property type="term" value="F:metal ion binding"/>
    <property type="evidence" value="ECO:0007669"/>
    <property type="project" value="UniProtKB-KW"/>
</dbReference>
<dbReference type="EMBL" id="JQSG02000003">
    <property type="protein sequence ID" value="OBS09549.1"/>
    <property type="molecule type" value="Genomic_DNA"/>
</dbReference>
<dbReference type="AlphaFoldDB" id="A0A1A6C4R9"/>
<dbReference type="SUPFAM" id="SSF46458">
    <property type="entry name" value="Globin-like"/>
    <property type="match status" value="1"/>
</dbReference>
<keyword evidence="4 5" id="KW-0408">Iron</keyword>
<evidence type="ECO:0000256" key="2">
    <source>
        <dbReference type="ARBA" id="ARBA00022617"/>
    </source>
</evidence>
<gene>
    <name evidence="6" type="ORF">Thpro_021877</name>
</gene>
<keyword evidence="3 5" id="KW-0479">Metal-binding</keyword>
<evidence type="ECO:0000256" key="4">
    <source>
        <dbReference type="ARBA" id="ARBA00023004"/>
    </source>
</evidence>
<dbReference type="InterPro" id="IPR001486">
    <property type="entry name" value="Hemoglobin_trunc"/>
</dbReference>
<protein>
    <submittedName>
        <fullName evidence="6">Sec-independent protein translocase protein TatC</fullName>
    </submittedName>
</protein>
<dbReference type="GO" id="GO:0020037">
    <property type="term" value="F:heme binding"/>
    <property type="evidence" value="ECO:0007669"/>
    <property type="project" value="InterPro"/>
</dbReference>
<evidence type="ECO:0000256" key="1">
    <source>
        <dbReference type="ARBA" id="ARBA00022448"/>
    </source>
</evidence>
<evidence type="ECO:0000313" key="6">
    <source>
        <dbReference type="EMBL" id="OBS09549.1"/>
    </source>
</evidence>
<dbReference type="RefSeq" id="WP_038088156.1">
    <property type="nucleotide sequence ID" value="NZ_JQSG02000003.1"/>
</dbReference>
<dbReference type="OrthoDB" id="25954at2"/>
<reference evidence="6 7" key="1">
    <citation type="journal article" date="2014" name="Genome Announc.">
        <title>Draft Genome Sequence of the Iron-Oxidizing, Acidophilic, and Halotolerant 'Thiobacillus prosperus' Type Strain DSM 5130.</title>
        <authorList>
            <person name="Ossandon F.J."/>
            <person name="Cardenas J.P."/>
            <person name="Corbett M."/>
            <person name="Quatrini R."/>
            <person name="Holmes D.S."/>
            <person name="Watkin E."/>
        </authorList>
    </citation>
    <scope>NUCLEOTIDE SEQUENCE [LARGE SCALE GENOMIC DNA]</scope>
    <source>
        <strain evidence="6 7">DSM 5130</strain>
    </source>
</reference>
<proteinExistence type="predicted"/>
<accession>A0A1A6C4R9</accession>
<organism evidence="6 7">
    <name type="scientific">Acidihalobacter prosperus</name>
    <dbReference type="NCBI Taxonomy" id="160660"/>
    <lineage>
        <taxon>Bacteria</taxon>
        <taxon>Pseudomonadati</taxon>
        <taxon>Pseudomonadota</taxon>
        <taxon>Gammaproteobacteria</taxon>
        <taxon>Chromatiales</taxon>
        <taxon>Ectothiorhodospiraceae</taxon>
        <taxon>Acidihalobacter</taxon>
    </lineage>
</organism>
<dbReference type="InterPro" id="IPR009050">
    <property type="entry name" value="Globin-like_sf"/>
</dbReference>
<dbReference type="GO" id="GO:0019825">
    <property type="term" value="F:oxygen binding"/>
    <property type="evidence" value="ECO:0007669"/>
    <property type="project" value="InterPro"/>
</dbReference>
<dbReference type="InterPro" id="IPR012292">
    <property type="entry name" value="Globin/Proto"/>
</dbReference>
<evidence type="ECO:0000256" key="5">
    <source>
        <dbReference type="PIRSR" id="PIRSR601486-1"/>
    </source>
</evidence>
<dbReference type="Pfam" id="PF01152">
    <property type="entry name" value="Bac_globin"/>
    <property type="match status" value="1"/>
</dbReference>
<dbReference type="Gene3D" id="1.10.490.10">
    <property type="entry name" value="Globins"/>
    <property type="match status" value="1"/>
</dbReference>
<comment type="caution">
    <text evidence="6">The sequence shown here is derived from an EMBL/GenBank/DDBJ whole genome shotgun (WGS) entry which is preliminary data.</text>
</comment>
<keyword evidence="1" id="KW-0813">Transport</keyword>
<keyword evidence="7" id="KW-1185">Reference proteome</keyword>
<dbReference type="Proteomes" id="UP000029273">
    <property type="component" value="Unassembled WGS sequence"/>
</dbReference>
<dbReference type="CDD" id="cd08916">
    <property type="entry name" value="TrHb3_P"/>
    <property type="match status" value="1"/>
</dbReference>
<evidence type="ECO:0000313" key="7">
    <source>
        <dbReference type="Proteomes" id="UP000029273"/>
    </source>
</evidence>
<sequence>MTTHRRLNPLSQRIGREAVERTIAEFYRRLRADALLGPNFASLPDGPAHERRVADFWWIAMGGKPPEYEVAVDMVGVHARLNLRAAHFTRWLELLRQTLDAELPPDQSADWLRMAEGIAARLATALAR</sequence>
<evidence type="ECO:0000256" key="3">
    <source>
        <dbReference type="ARBA" id="ARBA00022723"/>
    </source>
</evidence>
<name>A0A1A6C4R9_9GAMM</name>
<feature type="binding site" description="distal binding residue" evidence="5">
    <location>
        <position position="78"/>
    </location>
    <ligand>
        <name>heme</name>
        <dbReference type="ChEBI" id="CHEBI:30413"/>
    </ligand>
    <ligandPart>
        <name>Fe</name>
        <dbReference type="ChEBI" id="CHEBI:18248"/>
    </ligandPart>
</feature>